<sequence>MASSKDLNDYRNWNIIEFLKPISIFELVDDDLRKELYSFFGKRILYSKVKTKLFDIENVKDDKIKIIELPQKISEIISNKHADCSIFATVIGTKDYYHCQILTSFGKEPKLVIHHFKEKSKDSKLVIGWMVVGYDTNFKSIFPDYDTKLNDYTQFKVSKIDYYQSNPSNNVIFKLKSPIEKAYYIGIPYTNKSNLVVSHYFSDDREKLYTFAYSPKDEQCVKLPKFSLHLLEITNSSTIFEKYVNNLNNTINLDNIDEFKNFKNIPKFISLYSIKDEHRKILFKQRSTQIKVKFFNDKPSSNKKVIKKLSDDVIRKLLDNNENFKCSFFVPFESDHSRPNSNNNPFKLPKIFRNNNNTINTKGKPFSDFSPLLEQVIELSEEIVKSYNYALLEKLYNNTKNIENLEEIKLSKVRKVKKSFDNDLVKIQTFMKSSKGRNDNDDDSDDDDSDVQPPPRKPTKIFSSCEIDKYGNMTTTMTEITTGEDGKTVTTVRTNLDSNNKMKEIDETGDSGTIKEKTITFISSETDDYGDVKITSKIKISEDGKTTTAVTTTKKVSKLTKNVSKIDEIKEVSNNNESTTILQGDLKTTENQKRILYCSCTDKDGNITTIKTEITTGKDGKPEITVKTITIDSNGEEIYVANFVSSNIFDCNSEIEIVIDIDDKIDVDVDKIDEDVDKIDVEIDKNIDDKTEKEINNKGKEILKIVHFSGIPMKNQTKIFSYIEIDKDENETIIITEIKIDENENIITTVTITKKDLSSSNNYYNNDQ</sequence>
<gene>
    <name evidence="3" type="ORF">GLOINDRAFT_89276</name>
</gene>
<feature type="region of interest" description="Disordered" evidence="1">
    <location>
        <begin position="431"/>
        <end position="462"/>
    </location>
</feature>
<feature type="domain" description="DUF7431" evidence="2">
    <location>
        <begin position="44"/>
        <end position="296"/>
    </location>
</feature>
<name>U9SP51_RHIID</name>
<reference evidence="3" key="1">
    <citation type="submission" date="2013-07" db="EMBL/GenBank/DDBJ databases">
        <title>The genome of an arbuscular mycorrhizal fungus provides insights into the evolution of the oldest plant symbiosis.</title>
        <authorList>
            <consortium name="DOE Joint Genome Institute"/>
            <person name="Tisserant E."/>
            <person name="Malbreil M."/>
            <person name="Kuo A."/>
            <person name="Kohler A."/>
            <person name="Symeonidi A."/>
            <person name="Balestrini R."/>
            <person name="Charron P."/>
            <person name="Duensing N."/>
            <person name="Frei-dit-Frey N."/>
            <person name="Gianinazzi-Pearson V."/>
            <person name="Gilbert B."/>
            <person name="Handa Y."/>
            <person name="Hijri M."/>
            <person name="Kaul R."/>
            <person name="Kawaguchi M."/>
            <person name="Krajinski F."/>
            <person name="Lammers P."/>
            <person name="Lapierre D."/>
            <person name="Masclaux F.G."/>
            <person name="Murat C."/>
            <person name="Morin E."/>
            <person name="Ndikumana S."/>
            <person name="Pagni M."/>
            <person name="Petitpierre D."/>
            <person name="Requena N."/>
            <person name="Rosikiewicz P."/>
            <person name="Riley R."/>
            <person name="Saito K."/>
            <person name="San Clemente H."/>
            <person name="Shapiro H."/>
            <person name="van Tuinen D."/>
            <person name="Becard G."/>
            <person name="Bonfante P."/>
            <person name="Paszkowski U."/>
            <person name="Shachar-Hill Y."/>
            <person name="Young J.P."/>
            <person name="Sanders I.R."/>
            <person name="Henrissat B."/>
            <person name="Rensing S.A."/>
            <person name="Grigoriev I.V."/>
            <person name="Corradi N."/>
            <person name="Roux C."/>
            <person name="Martin F."/>
        </authorList>
    </citation>
    <scope>NUCLEOTIDE SEQUENCE</scope>
    <source>
        <strain evidence="3">DAOM 197198</strain>
    </source>
</reference>
<proteinExistence type="predicted"/>
<dbReference type="VEuPathDB" id="FungiDB:RhiirFUN_026915"/>
<dbReference type="InterPro" id="IPR055854">
    <property type="entry name" value="DUF7431"/>
</dbReference>
<dbReference type="HOGENOM" id="CLU_010192_0_0_1"/>
<dbReference type="Pfam" id="PF24209">
    <property type="entry name" value="DUF7431"/>
    <property type="match status" value="1"/>
</dbReference>
<accession>U9SP51</accession>
<dbReference type="EMBL" id="KI300050">
    <property type="protein sequence ID" value="ERZ96886.1"/>
    <property type="molecule type" value="Genomic_DNA"/>
</dbReference>
<organism evidence="3">
    <name type="scientific">Rhizophagus irregularis (strain DAOM 181602 / DAOM 197198 / MUCL 43194)</name>
    <name type="common">Arbuscular mycorrhizal fungus</name>
    <name type="synonym">Glomus intraradices</name>
    <dbReference type="NCBI Taxonomy" id="747089"/>
    <lineage>
        <taxon>Eukaryota</taxon>
        <taxon>Fungi</taxon>
        <taxon>Fungi incertae sedis</taxon>
        <taxon>Mucoromycota</taxon>
        <taxon>Glomeromycotina</taxon>
        <taxon>Glomeromycetes</taxon>
        <taxon>Glomerales</taxon>
        <taxon>Glomeraceae</taxon>
        <taxon>Rhizophagus</taxon>
    </lineage>
</organism>
<feature type="compositionally biased region" description="Acidic residues" evidence="1">
    <location>
        <begin position="440"/>
        <end position="450"/>
    </location>
</feature>
<dbReference type="AlphaFoldDB" id="U9SP51"/>
<evidence type="ECO:0000256" key="1">
    <source>
        <dbReference type="SAM" id="MobiDB-lite"/>
    </source>
</evidence>
<evidence type="ECO:0000259" key="2">
    <source>
        <dbReference type="Pfam" id="PF24209"/>
    </source>
</evidence>
<evidence type="ECO:0000313" key="3">
    <source>
        <dbReference type="EMBL" id="ERZ96886.1"/>
    </source>
</evidence>
<protein>
    <recommendedName>
        <fullName evidence="2">DUF7431 domain-containing protein</fullName>
    </recommendedName>
</protein>